<comment type="caution">
    <text evidence="1">The sequence shown here is derived from an EMBL/GenBank/DDBJ whole genome shotgun (WGS) entry which is preliminary data.</text>
</comment>
<proteinExistence type="predicted"/>
<sequence length="130" mass="13934">MPAQVLNAPCAAELDGSSPMVGTQTYQHQPALLIVQFGGTLHDLWWHPSELSWLKTQPSSGTSSPMGIMPMVKPAFVPSPSTHLTTPFLAPNPFLIKNILPLPVTPTNEPTSEVYLAVGLSLAAPFDHPL</sequence>
<gene>
    <name evidence="1" type="ORF">DFH07DRAFT_763758</name>
</gene>
<dbReference type="AlphaFoldDB" id="A0AAD7KI51"/>
<name>A0AAD7KI51_9AGAR</name>
<accession>A0AAD7KI51</accession>
<dbReference type="EMBL" id="JARJLG010000001">
    <property type="protein sequence ID" value="KAJ7785150.1"/>
    <property type="molecule type" value="Genomic_DNA"/>
</dbReference>
<evidence type="ECO:0000313" key="1">
    <source>
        <dbReference type="EMBL" id="KAJ7785150.1"/>
    </source>
</evidence>
<reference evidence="1" key="1">
    <citation type="submission" date="2023-03" db="EMBL/GenBank/DDBJ databases">
        <title>Massive genome expansion in bonnet fungi (Mycena s.s.) driven by repeated elements and novel gene families across ecological guilds.</title>
        <authorList>
            <consortium name="Lawrence Berkeley National Laboratory"/>
            <person name="Harder C.B."/>
            <person name="Miyauchi S."/>
            <person name="Viragh M."/>
            <person name="Kuo A."/>
            <person name="Thoen E."/>
            <person name="Andreopoulos B."/>
            <person name="Lu D."/>
            <person name="Skrede I."/>
            <person name="Drula E."/>
            <person name="Henrissat B."/>
            <person name="Morin E."/>
            <person name="Kohler A."/>
            <person name="Barry K."/>
            <person name="LaButti K."/>
            <person name="Morin E."/>
            <person name="Salamov A."/>
            <person name="Lipzen A."/>
            <person name="Mereny Z."/>
            <person name="Hegedus B."/>
            <person name="Baldrian P."/>
            <person name="Stursova M."/>
            <person name="Weitz H."/>
            <person name="Taylor A."/>
            <person name="Grigoriev I.V."/>
            <person name="Nagy L.G."/>
            <person name="Martin F."/>
            <person name="Kauserud H."/>
        </authorList>
    </citation>
    <scope>NUCLEOTIDE SEQUENCE</scope>
    <source>
        <strain evidence="1">CBHHK188m</strain>
    </source>
</reference>
<keyword evidence="2" id="KW-1185">Reference proteome</keyword>
<organism evidence="1 2">
    <name type="scientific">Mycena maculata</name>
    <dbReference type="NCBI Taxonomy" id="230809"/>
    <lineage>
        <taxon>Eukaryota</taxon>
        <taxon>Fungi</taxon>
        <taxon>Dikarya</taxon>
        <taxon>Basidiomycota</taxon>
        <taxon>Agaricomycotina</taxon>
        <taxon>Agaricomycetes</taxon>
        <taxon>Agaricomycetidae</taxon>
        <taxon>Agaricales</taxon>
        <taxon>Marasmiineae</taxon>
        <taxon>Mycenaceae</taxon>
        <taxon>Mycena</taxon>
    </lineage>
</organism>
<dbReference type="Proteomes" id="UP001215280">
    <property type="component" value="Unassembled WGS sequence"/>
</dbReference>
<protein>
    <submittedName>
        <fullName evidence="1">Uncharacterized protein</fullName>
    </submittedName>
</protein>
<evidence type="ECO:0000313" key="2">
    <source>
        <dbReference type="Proteomes" id="UP001215280"/>
    </source>
</evidence>